<gene>
    <name evidence="2" type="ORF">ACFTOW_15435</name>
</gene>
<dbReference type="InterPro" id="IPR012349">
    <property type="entry name" value="Split_barrel_FMN-bd"/>
</dbReference>
<dbReference type="SUPFAM" id="SSF50475">
    <property type="entry name" value="FMN-binding split barrel"/>
    <property type="match status" value="1"/>
</dbReference>
<name>A0ABW4EL71_9RHOB</name>
<dbReference type="PANTHER" id="PTHR35802:SF1">
    <property type="entry name" value="PROTEASE SYNTHASE AND SPORULATION PROTEIN PAI 2"/>
    <property type="match status" value="1"/>
</dbReference>
<evidence type="ECO:0000313" key="2">
    <source>
        <dbReference type="EMBL" id="MFD1510778.1"/>
    </source>
</evidence>
<dbReference type="Gene3D" id="2.30.110.10">
    <property type="entry name" value="Electron Transport, Fmn-binding Protein, Chain A"/>
    <property type="match status" value="1"/>
</dbReference>
<reference evidence="3" key="1">
    <citation type="journal article" date="2019" name="Int. J. Syst. Evol. Microbiol.">
        <title>The Global Catalogue of Microorganisms (GCM) 10K type strain sequencing project: providing services to taxonomists for standard genome sequencing and annotation.</title>
        <authorList>
            <consortium name="The Broad Institute Genomics Platform"/>
            <consortium name="The Broad Institute Genome Sequencing Center for Infectious Disease"/>
            <person name="Wu L."/>
            <person name="Ma J."/>
        </authorList>
    </citation>
    <scope>NUCLEOTIDE SEQUENCE [LARGE SCALE GENOMIC DNA]</scope>
    <source>
        <strain evidence="3">CGMCC 1.12477</strain>
    </source>
</reference>
<dbReference type="RefSeq" id="WP_379917289.1">
    <property type="nucleotide sequence ID" value="NZ_JBHUDD010000143.1"/>
</dbReference>
<keyword evidence="3" id="KW-1185">Reference proteome</keyword>
<accession>A0ABW4EL71</accession>
<sequence>MHPNPAFRKMPADRNLAFARAQGFGMLAVSTPGAPLISHIPFLLNEAGSEAGFHLVRSNPICRLADEELPARLAVQGAHGYVSPDWYGMGDQVPTWNYVAVHLIGQVEQLPQEALRPMLDDLSEWFESGLDPKPRWRADKMPDDLMDRMMRQIVPFRLRIEEVQGTWKLGQNKPEAARLGAAEGLQGRDPALAALMRDPPEA</sequence>
<dbReference type="InterPro" id="IPR007396">
    <property type="entry name" value="TR_PAI2-type"/>
</dbReference>
<evidence type="ECO:0000256" key="1">
    <source>
        <dbReference type="SAM" id="MobiDB-lite"/>
    </source>
</evidence>
<protein>
    <submittedName>
        <fullName evidence="2">FMN-binding negative transcriptional regulator</fullName>
    </submittedName>
</protein>
<proteinExistence type="predicted"/>
<evidence type="ECO:0000313" key="3">
    <source>
        <dbReference type="Proteomes" id="UP001597186"/>
    </source>
</evidence>
<dbReference type="PIRSF" id="PIRSF010372">
    <property type="entry name" value="PaiB"/>
    <property type="match status" value="1"/>
</dbReference>
<dbReference type="Pfam" id="PF04299">
    <property type="entry name" value="FMN_bind_2"/>
    <property type="match status" value="1"/>
</dbReference>
<dbReference type="Proteomes" id="UP001597186">
    <property type="component" value="Unassembled WGS sequence"/>
</dbReference>
<organism evidence="2 3">
    <name type="scientific">Lacimonas salitolerans</name>
    <dbReference type="NCBI Taxonomy" id="1323750"/>
    <lineage>
        <taxon>Bacteria</taxon>
        <taxon>Pseudomonadati</taxon>
        <taxon>Pseudomonadota</taxon>
        <taxon>Alphaproteobacteria</taxon>
        <taxon>Rhodobacterales</taxon>
        <taxon>Paracoccaceae</taxon>
        <taxon>Lacimonas</taxon>
    </lineage>
</organism>
<dbReference type="PANTHER" id="PTHR35802">
    <property type="entry name" value="PROTEASE SYNTHASE AND SPORULATION PROTEIN PAI 2"/>
    <property type="match status" value="1"/>
</dbReference>
<feature type="region of interest" description="Disordered" evidence="1">
    <location>
        <begin position="181"/>
        <end position="202"/>
    </location>
</feature>
<dbReference type="EMBL" id="JBHUDD010000143">
    <property type="protein sequence ID" value="MFD1510778.1"/>
    <property type="molecule type" value="Genomic_DNA"/>
</dbReference>
<comment type="caution">
    <text evidence="2">The sequence shown here is derived from an EMBL/GenBank/DDBJ whole genome shotgun (WGS) entry which is preliminary data.</text>
</comment>